<dbReference type="PROSITE" id="PS51192">
    <property type="entry name" value="HELICASE_ATP_BIND_1"/>
    <property type="match status" value="1"/>
</dbReference>
<dbReference type="Proteomes" id="UP001431783">
    <property type="component" value="Unassembled WGS sequence"/>
</dbReference>
<dbReference type="GO" id="GO:0005730">
    <property type="term" value="C:nucleolus"/>
    <property type="evidence" value="ECO:0007669"/>
    <property type="project" value="UniProtKB-SubCell"/>
</dbReference>
<dbReference type="SUPFAM" id="SSF52540">
    <property type="entry name" value="P-loop containing nucleoside triphosphate hydrolases"/>
    <property type="match status" value="1"/>
</dbReference>
<dbReference type="FunFam" id="3.40.50.300:FF:000842">
    <property type="entry name" value="ATP-dependent RNA helicase DRS1"/>
    <property type="match status" value="1"/>
</dbReference>
<comment type="caution">
    <text evidence="17">The sequence shown here is derived from an EMBL/GenBank/DDBJ whole genome shotgun (WGS) entry which is preliminary data.</text>
</comment>
<evidence type="ECO:0000256" key="4">
    <source>
        <dbReference type="ARBA" id="ARBA00022741"/>
    </source>
</evidence>
<gene>
    <name evidence="17" type="ORF">WA026_002232</name>
</gene>
<dbReference type="PANTHER" id="PTHR47959:SF1">
    <property type="entry name" value="ATP-DEPENDENT RNA HELICASE DBPA"/>
    <property type="match status" value="1"/>
</dbReference>
<dbReference type="SMART" id="SM00487">
    <property type="entry name" value="DEXDc"/>
    <property type="match status" value="1"/>
</dbReference>
<feature type="region of interest" description="Disordered" evidence="13">
    <location>
        <begin position="558"/>
        <end position="586"/>
    </location>
</feature>
<evidence type="ECO:0000256" key="5">
    <source>
        <dbReference type="ARBA" id="ARBA00022801"/>
    </source>
</evidence>
<dbReference type="GO" id="GO:0003724">
    <property type="term" value="F:RNA helicase activity"/>
    <property type="evidence" value="ECO:0007669"/>
    <property type="project" value="UniProtKB-EC"/>
</dbReference>
<dbReference type="InterPro" id="IPR014014">
    <property type="entry name" value="RNA_helicase_DEAD_Q_motif"/>
</dbReference>
<evidence type="ECO:0000256" key="12">
    <source>
        <dbReference type="RuleBase" id="RU000492"/>
    </source>
</evidence>
<evidence type="ECO:0000259" key="14">
    <source>
        <dbReference type="PROSITE" id="PS51192"/>
    </source>
</evidence>
<keyword evidence="18" id="KW-1185">Reference proteome</keyword>
<evidence type="ECO:0000256" key="6">
    <source>
        <dbReference type="ARBA" id="ARBA00022806"/>
    </source>
</evidence>
<dbReference type="EMBL" id="JARQZJ010000031">
    <property type="protein sequence ID" value="KAK9873877.1"/>
    <property type="molecule type" value="Genomic_DNA"/>
</dbReference>
<evidence type="ECO:0000256" key="9">
    <source>
        <dbReference type="ARBA" id="ARBA00043999"/>
    </source>
</evidence>
<evidence type="ECO:0000256" key="10">
    <source>
        <dbReference type="ARBA" id="ARBA00047984"/>
    </source>
</evidence>
<dbReference type="Pfam" id="PF00271">
    <property type="entry name" value="Helicase_C"/>
    <property type="match status" value="1"/>
</dbReference>
<evidence type="ECO:0000313" key="18">
    <source>
        <dbReference type="Proteomes" id="UP001431783"/>
    </source>
</evidence>
<evidence type="ECO:0000256" key="3">
    <source>
        <dbReference type="ARBA" id="ARBA00022517"/>
    </source>
</evidence>
<dbReference type="InterPro" id="IPR000629">
    <property type="entry name" value="RNA-helicase_DEAD-box_CS"/>
</dbReference>
<dbReference type="GO" id="GO:0016787">
    <property type="term" value="F:hydrolase activity"/>
    <property type="evidence" value="ECO:0007669"/>
    <property type="project" value="UniProtKB-KW"/>
</dbReference>
<dbReference type="InterPro" id="IPR011545">
    <property type="entry name" value="DEAD/DEAH_box_helicase_dom"/>
</dbReference>
<keyword evidence="6 12" id="KW-0347">Helicase</keyword>
<protein>
    <recommendedName>
        <fullName evidence="2">RNA helicase</fullName>
        <ecNumber evidence="2">3.6.4.13</ecNumber>
    </recommendedName>
</protein>
<feature type="compositionally biased region" description="Acidic residues" evidence="13">
    <location>
        <begin position="8"/>
        <end position="24"/>
    </location>
</feature>
<dbReference type="CDD" id="cd18787">
    <property type="entry name" value="SF2_C_DEAD"/>
    <property type="match status" value="1"/>
</dbReference>
<evidence type="ECO:0000313" key="17">
    <source>
        <dbReference type="EMBL" id="KAK9873877.1"/>
    </source>
</evidence>
<feature type="region of interest" description="Disordered" evidence="13">
    <location>
        <begin position="1"/>
        <end position="38"/>
    </location>
</feature>
<evidence type="ECO:0000256" key="1">
    <source>
        <dbReference type="ARBA" id="ARBA00004604"/>
    </source>
</evidence>
<feature type="domain" description="Helicase C-terminal" evidence="15">
    <location>
        <begin position="358"/>
        <end position="528"/>
    </location>
</feature>
<dbReference type="InterPro" id="IPR027417">
    <property type="entry name" value="P-loop_NTPase"/>
</dbReference>
<evidence type="ECO:0000256" key="13">
    <source>
        <dbReference type="SAM" id="MobiDB-lite"/>
    </source>
</evidence>
<name>A0AAW1TZT2_9CUCU</name>
<dbReference type="EC" id="3.6.4.13" evidence="2"/>
<dbReference type="GO" id="GO:0005829">
    <property type="term" value="C:cytosol"/>
    <property type="evidence" value="ECO:0007669"/>
    <property type="project" value="TreeGrafter"/>
</dbReference>
<organism evidence="17 18">
    <name type="scientific">Henosepilachna vigintioctopunctata</name>
    <dbReference type="NCBI Taxonomy" id="420089"/>
    <lineage>
        <taxon>Eukaryota</taxon>
        <taxon>Metazoa</taxon>
        <taxon>Ecdysozoa</taxon>
        <taxon>Arthropoda</taxon>
        <taxon>Hexapoda</taxon>
        <taxon>Insecta</taxon>
        <taxon>Pterygota</taxon>
        <taxon>Neoptera</taxon>
        <taxon>Endopterygota</taxon>
        <taxon>Coleoptera</taxon>
        <taxon>Polyphaga</taxon>
        <taxon>Cucujiformia</taxon>
        <taxon>Coccinelloidea</taxon>
        <taxon>Coccinellidae</taxon>
        <taxon>Epilachninae</taxon>
        <taxon>Epilachnini</taxon>
        <taxon>Henosepilachna</taxon>
    </lineage>
</organism>
<dbReference type="Gene3D" id="3.40.50.300">
    <property type="entry name" value="P-loop containing nucleotide triphosphate hydrolases"/>
    <property type="match status" value="2"/>
</dbReference>
<keyword evidence="5 12" id="KW-0378">Hydrolase</keyword>
<evidence type="ECO:0000259" key="16">
    <source>
        <dbReference type="PROSITE" id="PS51195"/>
    </source>
</evidence>
<feature type="region of interest" description="Disordered" evidence="13">
    <location>
        <begin position="680"/>
        <end position="718"/>
    </location>
</feature>
<reference evidence="17 18" key="1">
    <citation type="submission" date="2023-03" db="EMBL/GenBank/DDBJ databases">
        <title>Genome insight into feeding habits of ladybird beetles.</title>
        <authorList>
            <person name="Li H.-S."/>
            <person name="Huang Y.-H."/>
            <person name="Pang H."/>
        </authorList>
    </citation>
    <scope>NUCLEOTIDE SEQUENCE [LARGE SCALE GENOMIC DNA]</scope>
    <source>
        <strain evidence="17">SYSU_2023b</strain>
        <tissue evidence="17">Whole body</tissue>
    </source>
</reference>
<dbReference type="CDD" id="cd17947">
    <property type="entry name" value="DEADc_DDX27"/>
    <property type="match status" value="1"/>
</dbReference>
<keyword evidence="3" id="KW-0690">Ribosome biogenesis</keyword>
<evidence type="ECO:0000259" key="15">
    <source>
        <dbReference type="PROSITE" id="PS51194"/>
    </source>
</evidence>
<proteinExistence type="inferred from homology"/>
<feature type="short sequence motif" description="Q motif" evidence="11">
    <location>
        <begin position="142"/>
        <end position="170"/>
    </location>
</feature>
<dbReference type="PROSITE" id="PS51195">
    <property type="entry name" value="Q_MOTIF"/>
    <property type="match status" value="1"/>
</dbReference>
<dbReference type="PROSITE" id="PS00039">
    <property type="entry name" value="DEAD_ATP_HELICASE"/>
    <property type="match status" value="1"/>
</dbReference>
<dbReference type="InterPro" id="IPR050079">
    <property type="entry name" value="DEAD_box_RNA_helicase"/>
</dbReference>
<keyword evidence="4 12" id="KW-0547">Nucleotide-binding</keyword>
<feature type="compositionally biased region" description="Basic and acidic residues" evidence="13">
    <location>
        <begin position="598"/>
        <end position="617"/>
    </location>
</feature>
<evidence type="ECO:0000256" key="8">
    <source>
        <dbReference type="ARBA" id="ARBA00023242"/>
    </source>
</evidence>
<feature type="region of interest" description="Disordered" evidence="13">
    <location>
        <begin position="598"/>
        <end position="620"/>
    </location>
</feature>
<evidence type="ECO:0000256" key="2">
    <source>
        <dbReference type="ARBA" id="ARBA00012552"/>
    </source>
</evidence>
<dbReference type="Pfam" id="PF00270">
    <property type="entry name" value="DEAD"/>
    <property type="match status" value="1"/>
</dbReference>
<dbReference type="GO" id="GO:0010468">
    <property type="term" value="P:regulation of gene expression"/>
    <property type="evidence" value="ECO:0007669"/>
    <property type="project" value="UniProtKB-ARBA"/>
</dbReference>
<dbReference type="GO" id="GO:0005524">
    <property type="term" value="F:ATP binding"/>
    <property type="evidence" value="ECO:0007669"/>
    <property type="project" value="UniProtKB-KW"/>
</dbReference>
<comment type="similarity">
    <text evidence="9">Belongs to the DEAD box helicase family. DDX27/DRS1 subfamily.</text>
</comment>
<comment type="catalytic activity">
    <reaction evidence="10">
        <text>ATP + H2O = ADP + phosphate + H(+)</text>
        <dbReference type="Rhea" id="RHEA:13065"/>
        <dbReference type="ChEBI" id="CHEBI:15377"/>
        <dbReference type="ChEBI" id="CHEBI:15378"/>
        <dbReference type="ChEBI" id="CHEBI:30616"/>
        <dbReference type="ChEBI" id="CHEBI:43474"/>
        <dbReference type="ChEBI" id="CHEBI:456216"/>
        <dbReference type="EC" id="3.6.4.13"/>
    </reaction>
</comment>
<feature type="domain" description="Helicase ATP-binding" evidence="14">
    <location>
        <begin position="173"/>
        <end position="347"/>
    </location>
</feature>
<dbReference type="GO" id="GO:0006364">
    <property type="term" value="P:rRNA processing"/>
    <property type="evidence" value="ECO:0007669"/>
    <property type="project" value="UniProtKB-ARBA"/>
</dbReference>
<dbReference type="AlphaFoldDB" id="A0AAW1TZT2"/>
<dbReference type="PANTHER" id="PTHR47959">
    <property type="entry name" value="ATP-DEPENDENT RNA HELICASE RHLE-RELATED"/>
    <property type="match status" value="1"/>
</dbReference>
<evidence type="ECO:0000256" key="7">
    <source>
        <dbReference type="ARBA" id="ARBA00022840"/>
    </source>
</evidence>
<dbReference type="InterPro" id="IPR014001">
    <property type="entry name" value="Helicase_ATP-bd"/>
</dbReference>
<comment type="subcellular location">
    <subcellularLocation>
        <location evidence="1">Nucleus</location>
        <location evidence="1">Nucleolus</location>
    </subcellularLocation>
</comment>
<feature type="domain" description="DEAD-box RNA helicase Q" evidence="16">
    <location>
        <begin position="142"/>
        <end position="170"/>
    </location>
</feature>
<keyword evidence="7 12" id="KW-0067">ATP-binding</keyword>
<dbReference type="GO" id="GO:0003676">
    <property type="term" value="F:nucleic acid binding"/>
    <property type="evidence" value="ECO:0007669"/>
    <property type="project" value="InterPro"/>
</dbReference>
<dbReference type="PROSITE" id="PS51194">
    <property type="entry name" value="HELICASE_CTER"/>
    <property type="match status" value="1"/>
</dbReference>
<feature type="compositionally biased region" description="Basic residues" evidence="13">
    <location>
        <begin position="685"/>
        <end position="718"/>
    </location>
</feature>
<dbReference type="SMART" id="SM00490">
    <property type="entry name" value="HELICc"/>
    <property type="match status" value="1"/>
</dbReference>
<accession>A0AAW1TZT2</accession>
<dbReference type="InterPro" id="IPR001650">
    <property type="entry name" value="Helicase_C-like"/>
</dbReference>
<sequence>MDIIKTIDDDEEVEDFSEESDAEIEYQPSAQRNKSNDHFDKDFSFMVSAEEYNKDPWNDLSKYIKRKVKTKTDDKIKKIRLENVETEEKTLMEQDTHQSDYSLSEDELKHDKLKVVEKKTKKRKRESEGFFEEVDINNEQISSFYEMNLSRPLLKAITEMKFVYPTPIQANAIPIALLGRDICGCAATGTGKTAAYMLPTLERLLFRPSGGAVTRVLVIVPTRELGVQVYQVSKQLCQYTNIQIGLAVGGLDLKVQENILRKIPDIVIATPGRLIDHLKSTPTFTLDSIEVLILDEADRILDEYFAEQMNEIIKQCSRTRQTMLFSATMSEEVERLAAVSLNKPIRLFVDSNTEVAFNLRQEFVRIRSDKEGDRESILAALVCRTFREHTIIFVQTKKQAHRIHILLGLLGVKVAELHGNLNQAQRLDALARFKNKEVDILVATDVAARGLDIHGVKTVINFVMPASLEHYIHRVGRTARAGRAGISVSLAGEQERKIVKEVIKKAKNLVKSRVIPPDIIEKYKEKLGKMENQIAKILKEEYEERLLSKAEHQANRAENILKGQNDPKRPWFQNAKQRNDEKNRLSLKQNIEIKAIKKVNEKESKSSKNKKAKDTPEARANNEIMKVALLQAKISKKKHKPKKIVAVRDTNTNQKSTSNKKKSFFKDLTDVSNKNVKKLRYEANHKKKSMNVKSKHGTGGNKKGKAFGKPQQKKNSRF</sequence>
<evidence type="ECO:0000256" key="11">
    <source>
        <dbReference type="PROSITE-ProRule" id="PRU00552"/>
    </source>
</evidence>
<keyword evidence="8" id="KW-0539">Nucleus</keyword>